<dbReference type="RefSeq" id="WP_181057307.1">
    <property type="nucleotide sequence ID" value="NZ_JACDTY010000004.1"/>
</dbReference>
<protein>
    <recommendedName>
        <fullName evidence="2">inorganic diphosphatase</fullName>
        <ecNumber evidence="2">3.6.1.1</ecNumber>
    </recommendedName>
</protein>
<dbReference type="EC" id="3.6.1.1" evidence="2"/>
<dbReference type="InterPro" id="IPR036649">
    <property type="entry name" value="Pyrophosphatase_sf"/>
</dbReference>
<evidence type="ECO:0000256" key="3">
    <source>
        <dbReference type="ARBA" id="ARBA00022723"/>
    </source>
</evidence>
<dbReference type="Gene3D" id="3.90.80.10">
    <property type="entry name" value="Inorganic pyrophosphatase"/>
    <property type="match status" value="1"/>
</dbReference>
<comment type="cofactor">
    <cofactor evidence="1">
        <name>Mg(2+)</name>
        <dbReference type="ChEBI" id="CHEBI:18420"/>
    </cofactor>
</comment>
<dbReference type="InterPro" id="IPR008162">
    <property type="entry name" value="Pyrophosphatase"/>
</dbReference>
<organism evidence="6 7">
    <name type="scientific">Mesorhizobium neociceri</name>
    <dbReference type="NCBI Taxonomy" id="1307853"/>
    <lineage>
        <taxon>Bacteria</taxon>
        <taxon>Pseudomonadati</taxon>
        <taxon>Pseudomonadota</taxon>
        <taxon>Alphaproteobacteria</taxon>
        <taxon>Hyphomicrobiales</taxon>
        <taxon>Phyllobacteriaceae</taxon>
        <taxon>Mesorhizobium</taxon>
    </lineage>
</organism>
<proteinExistence type="predicted"/>
<dbReference type="GO" id="GO:0005737">
    <property type="term" value="C:cytoplasm"/>
    <property type="evidence" value="ECO:0007669"/>
    <property type="project" value="InterPro"/>
</dbReference>
<evidence type="ECO:0000256" key="1">
    <source>
        <dbReference type="ARBA" id="ARBA00001946"/>
    </source>
</evidence>
<dbReference type="GO" id="GO:0004427">
    <property type="term" value="F:inorganic diphosphate phosphatase activity"/>
    <property type="evidence" value="ECO:0007669"/>
    <property type="project" value="UniProtKB-EC"/>
</dbReference>
<dbReference type="AlphaFoldDB" id="A0A838B3I6"/>
<evidence type="ECO:0000256" key="4">
    <source>
        <dbReference type="ARBA" id="ARBA00022801"/>
    </source>
</evidence>
<gene>
    <name evidence="6" type="ORF">H0241_10260</name>
</gene>
<keyword evidence="5" id="KW-0460">Magnesium</keyword>
<comment type="caution">
    <text evidence="6">The sequence shown here is derived from an EMBL/GenBank/DDBJ whole genome shotgun (WGS) entry which is preliminary data.</text>
</comment>
<dbReference type="GO" id="GO:0006796">
    <property type="term" value="P:phosphate-containing compound metabolic process"/>
    <property type="evidence" value="ECO:0007669"/>
    <property type="project" value="InterPro"/>
</dbReference>
<evidence type="ECO:0000256" key="5">
    <source>
        <dbReference type="ARBA" id="ARBA00022842"/>
    </source>
</evidence>
<sequence>MPDYLKLPTTTKGLVRVVIETPRGAAAKMAYDPAIQAFAYVRPLPAAMTYPYDWGFIPSTLGEDGDPLDGLVIHQAATAPGIVIKCDLLGALRVKQKDKGGAALRNDRYIFSPRNEDAEHEPVAADHVPEHLRREIEQFFRSSVLGTGKAIRFKGWQDAAEARKSIKRGMKAFAARK</sequence>
<accession>A0A838B3I6</accession>
<reference evidence="6 7" key="1">
    <citation type="submission" date="2020-07" db="EMBL/GenBank/DDBJ databases">
        <title>Definition of the novel symbiovar canariense within Mesorhizobium novociceri, a new species of genus Mesorhizobium nodulating Cicer canariense in the Caldera de Taburiente National Park (La Palma, Canary Islands).</title>
        <authorList>
            <person name="Leon-Barrios M."/>
            <person name="Perez-Yepez J."/>
            <person name="Flores-Felix J.D."/>
            <person name="Ramirez-Baena M.H."/>
            <person name="Pulido-Suarez L."/>
            <person name="Igual J.M."/>
            <person name="Velazquez E."/>
            <person name="Peix A."/>
        </authorList>
    </citation>
    <scope>NUCLEOTIDE SEQUENCE [LARGE SCALE GENOMIC DNA]</scope>
    <source>
        <strain evidence="6 7">CCANP35</strain>
    </source>
</reference>
<dbReference type="GO" id="GO:0000287">
    <property type="term" value="F:magnesium ion binding"/>
    <property type="evidence" value="ECO:0007669"/>
    <property type="project" value="InterPro"/>
</dbReference>
<evidence type="ECO:0000313" key="6">
    <source>
        <dbReference type="EMBL" id="MBA1140637.1"/>
    </source>
</evidence>
<evidence type="ECO:0000313" key="7">
    <source>
        <dbReference type="Proteomes" id="UP000558284"/>
    </source>
</evidence>
<keyword evidence="3" id="KW-0479">Metal-binding</keyword>
<evidence type="ECO:0000256" key="2">
    <source>
        <dbReference type="ARBA" id="ARBA00012146"/>
    </source>
</evidence>
<dbReference type="Proteomes" id="UP000558284">
    <property type="component" value="Unassembled WGS sequence"/>
</dbReference>
<dbReference type="SUPFAM" id="SSF50324">
    <property type="entry name" value="Inorganic pyrophosphatase"/>
    <property type="match status" value="1"/>
</dbReference>
<dbReference type="Pfam" id="PF00719">
    <property type="entry name" value="Pyrophosphatase"/>
    <property type="match status" value="1"/>
</dbReference>
<name>A0A838B3I6_9HYPH</name>
<dbReference type="PANTHER" id="PTHR10286">
    <property type="entry name" value="INORGANIC PYROPHOSPHATASE"/>
    <property type="match status" value="1"/>
</dbReference>
<dbReference type="EMBL" id="JACDTY010000004">
    <property type="protein sequence ID" value="MBA1140637.1"/>
    <property type="molecule type" value="Genomic_DNA"/>
</dbReference>
<keyword evidence="7" id="KW-1185">Reference proteome</keyword>
<dbReference type="PROSITE" id="PS00387">
    <property type="entry name" value="PPASE"/>
    <property type="match status" value="1"/>
</dbReference>
<keyword evidence="4" id="KW-0378">Hydrolase</keyword>